<dbReference type="InterPro" id="IPR051675">
    <property type="entry name" value="Endo/Exo/Phosphatase_dom_1"/>
</dbReference>
<dbReference type="GO" id="GO:0015628">
    <property type="term" value="P:protein secretion by the type II secretion system"/>
    <property type="evidence" value="ECO:0007669"/>
    <property type="project" value="TreeGrafter"/>
</dbReference>
<gene>
    <name evidence="2" type="ordered locus">Marky_2246</name>
</gene>
<dbReference type="EMBL" id="CP002630">
    <property type="protein sequence ID" value="AEB12965.1"/>
    <property type="molecule type" value="Genomic_DNA"/>
</dbReference>
<reference evidence="2 3" key="1">
    <citation type="journal article" date="2012" name="Stand. Genomic Sci.">
        <title>Complete genome sequence of the aerobic, heterotroph Marinithermus hydrothermalis type strain (T1(T)) from a deep-sea hydrothermal vent chimney.</title>
        <authorList>
            <person name="Copeland A."/>
            <person name="Gu W."/>
            <person name="Yasawong M."/>
            <person name="Lapidus A."/>
            <person name="Lucas S."/>
            <person name="Deshpande S."/>
            <person name="Pagani I."/>
            <person name="Tapia R."/>
            <person name="Cheng J.F."/>
            <person name="Goodwin L.A."/>
            <person name="Pitluck S."/>
            <person name="Liolios K."/>
            <person name="Ivanova N."/>
            <person name="Mavromatis K."/>
            <person name="Mikhailova N."/>
            <person name="Pati A."/>
            <person name="Chen A."/>
            <person name="Palaniappan K."/>
            <person name="Land M."/>
            <person name="Pan C."/>
            <person name="Brambilla E.M."/>
            <person name="Rohde M."/>
            <person name="Tindall B.J."/>
            <person name="Sikorski J."/>
            <person name="Goker M."/>
            <person name="Detter J.C."/>
            <person name="Bristow J."/>
            <person name="Eisen J.A."/>
            <person name="Markowitz V."/>
            <person name="Hugenholtz P."/>
            <person name="Kyrpides N.C."/>
            <person name="Klenk H.P."/>
            <person name="Woyke T."/>
        </authorList>
    </citation>
    <scope>NUCLEOTIDE SEQUENCE [LARGE SCALE GENOMIC DNA]</scope>
    <source>
        <strain evidence="3">DSM 14884 / JCM 11576 / T1</strain>
    </source>
</reference>
<name>F2NRB6_MARHT</name>
<dbReference type="AlphaFoldDB" id="F2NRB6"/>
<dbReference type="eggNOG" id="COG1555">
    <property type="taxonomic scope" value="Bacteria"/>
</dbReference>
<dbReference type="SUPFAM" id="SSF142984">
    <property type="entry name" value="Nqo1 middle domain-like"/>
    <property type="match status" value="1"/>
</dbReference>
<dbReference type="InterPro" id="IPR019554">
    <property type="entry name" value="Soluble_ligand-bd"/>
</dbReference>
<feature type="domain" description="Helix-hairpin-helix DNA-binding motif class 1" evidence="1">
    <location>
        <begin position="141"/>
        <end position="160"/>
    </location>
</feature>
<dbReference type="Pfam" id="PF12836">
    <property type="entry name" value="HHH_3"/>
    <property type="match status" value="1"/>
</dbReference>
<keyword evidence="3" id="KW-1185">Reference proteome</keyword>
<dbReference type="GO" id="GO:0003677">
    <property type="term" value="F:DNA binding"/>
    <property type="evidence" value="ECO:0007669"/>
    <property type="project" value="InterPro"/>
</dbReference>
<evidence type="ECO:0000313" key="3">
    <source>
        <dbReference type="Proteomes" id="UP000007030"/>
    </source>
</evidence>
<evidence type="ECO:0000259" key="1">
    <source>
        <dbReference type="SMART" id="SM00278"/>
    </source>
</evidence>
<dbReference type="Pfam" id="PF10531">
    <property type="entry name" value="SLBB"/>
    <property type="match status" value="1"/>
</dbReference>
<organism evidence="2 3">
    <name type="scientific">Marinithermus hydrothermalis (strain DSM 14884 / JCM 11576 / T1)</name>
    <dbReference type="NCBI Taxonomy" id="869210"/>
    <lineage>
        <taxon>Bacteria</taxon>
        <taxon>Thermotogati</taxon>
        <taxon>Deinococcota</taxon>
        <taxon>Deinococci</taxon>
        <taxon>Thermales</taxon>
        <taxon>Thermaceae</taxon>
        <taxon>Marinithermus</taxon>
    </lineage>
</organism>
<accession>F2NRB6</accession>
<sequence>MARLRDLLSLAYLLAVLGLAGATLLPKLTVRFAPVELEAQPVVVAVTGAVQRPGVYTLPSGARVADALEQAGGPTLDADLLALDLAAPVGDGETLHVPHASPSRVKVSLNRATLEELEALPGIGPTKARRIMEYRPYLRVEDLLRVPGIGEKTLERLRPYVMP</sequence>
<proteinExistence type="predicted"/>
<dbReference type="InterPro" id="IPR003583">
    <property type="entry name" value="Hlx-hairpin-Hlx_DNA-bd_motif"/>
</dbReference>
<dbReference type="GO" id="GO:0006281">
    <property type="term" value="P:DNA repair"/>
    <property type="evidence" value="ECO:0007669"/>
    <property type="project" value="InterPro"/>
</dbReference>
<dbReference type="SMART" id="SM00278">
    <property type="entry name" value="HhH1"/>
    <property type="match status" value="2"/>
</dbReference>
<dbReference type="GO" id="GO:0015627">
    <property type="term" value="C:type II protein secretion system complex"/>
    <property type="evidence" value="ECO:0007669"/>
    <property type="project" value="TreeGrafter"/>
</dbReference>
<feature type="domain" description="Helix-hairpin-helix DNA-binding motif class 1" evidence="1">
    <location>
        <begin position="115"/>
        <end position="134"/>
    </location>
</feature>
<dbReference type="eggNOG" id="COG1596">
    <property type="taxonomic scope" value="Bacteria"/>
</dbReference>
<dbReference type="KEGG" id="mhd:Marky_2246"/>
<evidence type="ECO:0000313" key="2">
    <source>
        <dbReference type="EMBL" id="AEB12965.1"/>
    </source>
</evidence>
<dbReference type="OrthoDB" id="9790239at2"/>
<dbReference type="Gene3D" id="3.10.560.10">
    <property type="entry name" value="Outer membrane lipoprotein wza domain like"/>
    <property type="match status" value="1"/>
</dbReference>
<dbReference type="SUPFAM" id="SSF47781">
    <property type="entry name" value="RuvA domain 2-like"/>
    <property type="match status" value="1"/>
</dbReference>
<dbReference type="InterPro" id="IPR010994">
    <property type="entry name" value="RuvA_2-like"/>
</dbReference>
<dbReference type="Proteomes" id="UP000007030">
    <property type="component" value="Chromosome"/>
</dbReference>
<dbReference type="PANTHER" id="PTHR21180:SF32">
    <property type="entry name" value="ENDONUCLEASE_EXONUCLEASE_PHOSPHATASE FAMILY DOMAIN-CONTAINING PROTEIN 1"/>
    <property type="match status" value="1"/>
</dbReference>
<dbReference type="Gene3D" id="1.10.150.320">
    <property type="entry name" value="Photosystem II 12 kDa extrinsic protein"/>
    <property type="match status" value="1"/>
</dbReference>
<protein>
    <submittedName>
        <fullName evidence="2">Competence protein ComEA helix-hairpin-helix repeat protein</fullName>
    </submittedName>
</protein>
<dbReference type="HOGENOM" id="CLU_052011_1_1_0"/>
<dbReference type="PANTHER" id="PTHR21180">
    <property type="entry name" value="ENDONUCLEASE/EXONUCLEASE/PHOSPHATASE FAMILY DOMAIN-CONTAINING PROTEIN 1"/>
    <property type="match status" value="1"/>
</dbReference>
<dbReference type="STRING" id="869210.Marky_2246"/>